<dbReference type="Gene3D" id="3.30.460.10">
    <property type="entry name" value="Beta Polymerase, domain 2"/>
    <property type="match status" value="1"/>
</dbReference>
<organism evidence="2 3">
    <name type="scientific">bacterium (Candidatus Gribaldobacteria) CG23_combo_of_CG06-09_8_20_14_all_37_87_8</name>
    <dbReference type="NCBI Taxonomy" id="2014278"/>
    <lineage>
        <taxon>Bacteria</taxon>
        <taxon>Candidatus Gribaldobacteria</taxon>
    </lineage>
</organism>
<dbReference type="InterPro" id="IPR043519">
    <property type="entry name" value="NT_sf"/>
</dbReference>
<comment type="caution">
    <text evidence="2">The sequence shown here is derived from an EMBL/GenBank/DDBJ whole genome shotgun (WGS) entry which is preliminary data.</text>
</comment>
<protein>
    <recommendedName>
        <fullName evidence="1">Polymerase beta nucleotidyltransferase domain-containing protein</fullName>
    </recommendedName>
</protein>
<dbReference type="InterPro" id="IPR041633">
    <property type="entry name" value="Polbeta"/>
</dbReference>
<dbReference type="Proteomes" id="UP000230447">
    <property type="component" value="Unassembled WGS sequence"/>
</dbReference>
<gene>
    <name evidence="2" type="ORF">COX24_03165</name>
</gene>
<feature type="domain" description="Polymerase beta nucleotidyltransferase" evidence="1">
    <location>
        <begin position="16"/>
        <end position="108"/>
    </location>
</feature>
<dbReference type="Pfam" id="PF18765">
    <property type="entry name" value="Polbeta"/>
    <property type="match status" value="1"/>
</dbReference>
<dbReference type="PANTHER" id="PTHR33933:SF1">
    <property type="entry name" value="PROTEIN ADENYLYLTRANSFERASE MNTA-RELATED"/>
    <property type="match status" value="1"/>
</dbReference>
<dbReference type="InterPro" id="IPR052548">
    <property type="entry name" value="Type_VII_TA_antitoxin"/>
</dbReference>
<proteinExistence type="predicted"/>
<dbReference type="EMBL" id="PCSB01000066">
    <property type="protein sequence ID" value="PIP31511.1"/>
    <property type="molecule type" value="Genomic_DNA"/>
</dbReference>
<evidence type="ECO:0000259" key="1">
    <source>
        <dbReference type="Pfam" id="PF18765"/>
    </source>
</evidence>
<name>A0A2G9ZEH6_9BACT</name>
<evidence type="ECO:0000313" key="2">
    <source>
        <dbReference type="EMBL" id="PIP31511.1"/>
    </source>
</evidence>
<accession>A0A2G9ZEH6</accession>
<dbReference type="PANTHER" id="PTHR33933">
    <property type="entry name" value="NUCLEOTIDYLTRANSFERASE"/>
    <property type="match status" value="1"/>
</dbReference>
<evidence type="ECO:0000313" key="3">
    <source>
        <dbReference type="Proteomes" id="UP000230447"/>
    </source>
</evidence>
<dbReference type="CDD" id="cd05403">
    <property type="entry name" value="NT_KNTase_like"/>
    <property type="match status" value="1"/>
</dbReference>
<dbReference type="AlphaFoldDB" id="A0A2G9ZEH6"/>
<reference evidence="2 3" key="1">
    <citation type="submission" date="2017-09" db="EMBL/GenBank/DDBJ databases">
        <title>Depth-based differentiation of microbial function through sediment-hosted aquifers and enrichment of novel symbionts in the deep terrestrial subsurface.</title>
        <authorList>
            <person name="Probst A.J."/>
            <person name="Ladd B."/>
            <person name="Jarett J.K."/>
            <person name="Geller-Mcgrath D.E."/>
            <person name="Sieber C.M."/>
            <person name="Emerson J.B."/>
            <person name="Anantharaman K."/>
            <person name="Thomas B.C."/>
            <person name="Malmstrom R."/>
            <person name="Stieglmeier M."/>
            <person name="Klingl A."/>
            <person name="Woyke T."/>
            <person name="Ryan C.M."/>
            <person name="Banfield J.F."/>
        </authorList>
    </citation>
    <scope>NUCLEOTIDE SEQUENCE [LARGE SCALE GENOMIC DNA]</scope>
    <source>
        <strain evidence="2">CG23_combo_of_CG06-09_8_20_14_all_37_87_8</strain>
    </source>
</reference>
<sequence length="110" mass="12765">MNKKPTIKQKDIQAIVKKIAENYKPEKIYLFGSFAWGKPTYDSDVDLFIIKQTNKDRLSRDIEVQRIIKGILPVDSLVYTPNEVESRLGLGDFFIQDIINKGKIIYERTT</sequence>
<dbReference type="SUPFAM" id="SSF81301">
    <property type="entry name" value="Nucleotidyltransferase"/>
    <property type="match status" value="1"/>
</dbReference>